<dbReference type="EMBL" id="CP158568">
    <property type="protein sequence ID" value="XBY42878.1"/>
    <property type="molecule type" value="Genomic_DNA"/>
</dbReference>
<sequence length="298" mass="30696">MKTLSPDFAARLDGPATTLATCFRLTRADGTVMGFTDHDRPLVFAGTTYDAATGLATSEAVANAGFAVGGLEVSGALSSAAINEADVEAGLYDGARLEVFLVDWTDPETFHLALSTGTIGEVIRTDGGFRAEVRALSAVLGEASGRLYQHRCDADLGDARCRIDLTQPSRRGTGTVTAERGDRSLTVSGLDGFASGTFDGGRLVWASGANAGRATEVKRHAIAGGAVAVDLWQAAAGPVAAGDTFTVTAGCDKRFETCRDRFANTANFRGFPHIPGTDFLVASAAAAGQLTDGAALIA</sequence>
<dbReference type="InterPro" id="IPR011928">
    <property type="entry name" value="Phage_phiJL001_Gp84"/>
</dbReference>
<evidence type="ECO:0000313" key="2">
    <source>
        <dbReference type="EMBL" id="XBY42878.1"/>
    </source>
</evidence>
<dbReference type="KEGG" id="mflg:ABS361_12205"/>
<name>A0AAU7X740_9HYPH</name>
<dbReference type="InterPro" id="IPR018964">
    <property type="entry name" value="Phage_phiJL001_Gp84_C"/>
</dbReference>
<evidence type="ECO:0000259" key="1">
    <source>
        <dbReference type="Pfam" id="PF09356"/>
    </source>
</evidence>
<organism evidence="2">
    <name type="scientific">Methyloraptor flagellatus</name>
    <dbReference type="NCBI Taxonomy" id="3162530"/>
    <lineage>
        <taxon>Bacteria</taxon>
        <taxon>Pseudomonadati</taxon>
        <taxon>Pseudomonadota</taxon>
        <taxon>Alphaproteobacteria</taxon>
        <taxon>Hyphomicrobiales</taxon>
        <taxon>Ancalomicrobiaceae</taxon>
        <taxon>Methyloraptor</taxon>
    </lineage>
</organism>
<reference evidence="2" key="1">
    <citation type="submission" date="2024-06" db="EMBL/GenBank/DDBJ databases">
        <title>Methylostella associata gen. nov., sp. nov., a novel Ancalomicrobiaceae-affiliated facultatively methylotrophic bacteria that feed on methanotrophs of the genus Methylococcus.</title>
        <authorList>
            <person name="Saltykova V."/>
            <person name="Danilova O.V."/>
            <person name="Oshkin I.Y."/>
            <person name="Belova S.E."/>
            <person name="Pimenov N.V."/>
            <person name="Dedysh S.N."/>
        </authorList>
    </citation>
    <scope>NUCLEOTIDE SEQUENCE</scope>
    <source>
        <strain evidence="2">S20</strain>
    </source>
</reference>
<protein>
    <submittedName>
        <fullName evidence="2">DUF2163 domain-containing protein</fullName>
    </submittedName>
</protein>
<gene>
    <name evidence="2" type="ORF">ABS361_12205</name>
</gene>
<dbReference type="NCBIfam" id="TIGR02218">
    <property type="entry name" value="phg_TIGR02218"/>
    <property type="match status" value="1"/>
</dbReference>
<dbReference type="RefSeq" id="WP_407047979.1">
    <property type="nucleotide sequence ID" value="NZ_CP158568.1"/>
</dbReference>
<accession>A0AAU7X740</accession>
<dbReference type="AlphaFoldDB" id="A0AAU7X740"/>
<dbReference type="Pfam" id="PF09931">
    <property type="entry name" value="Phage_phiJL001_Gp84_N"/>
    <property type="match status" value="1"/>
</dbReference>
<feature type="domain" description="Bacteriophage phiJL001 Gp84 C-terminal" evidence="1">
    <location>
        <begin position="196"/>
        <end position="278"/>
    </location>
</feature>
<proteinExistence type="predicted"/>
<dbReference type="Pfam" id="PF09356">
    <property type="entry name" value="Phage_BR0599"/>
    <property type="match status" value="1"/>
</dbReference>